<feature type="transmembrane region" description="Helical" evidence="9">
    <location>
        <begin position="188"/>
        <end position="214"/>
    </location>
</feature>
<dbReference type="SUPFAM" id="SSF81321">
    <property type="entry name" value="Family A G protein-coupled receptor-like"/>
    <property type="match status" value="1"/>
</dbReference>
<dbReference type="InterPro" id="IPR050125">
    <property type="entry name" value="GPCR_opsins"/>
</dbReference>
<organism evidence="11 12">
    <name type="scientific">Acropora cervicornis</name>
    <name type="common">Staghorn coral</name>
    <dbReference type="NCBI Taxonomy" id="6130"/>
    <lineage>
        <taxon>Eukaryota</taxon>
        <taxon>Metazoa</taxon>
        <taxon>Cnidaria</taxon>
        <taxon>Anthozoa</taxon>
        <taxon>Hexacorallia</taxon>
        <taxon>Scleractinia</taxon>
        <taxon>Astrocoeniina</taxon>
        <taxon>Acroporidae</taxon>
        <taxon>Acropora</taxon>
    </lineage>
</organism>
<comment type="caution">
    <text evidence="11">The sequence shown here is derived from an EMBL/GenBank/DDBJ whole genome shotgun (WGS) entry which is preliminary data.</text>
</comment>
<evidence type="ECO:0000259" key="10">
    <source>
        <dbReference type="PROSITE" id="PS50262"/>
    </source>
</evidence>
<evidence type="ECO:0000256" key="8">
    <source>
        <dbReference type="SAM" id="MobiDB-lite"/>
    </source>
</evidence>
<keyword evidence="12" id="KW-1185">Reference proteome</keyword>
<dbReference type="PROSITE" id="PS50262">
    <property type="entry name" value="G_PROTEIN_RECEP_F1_2"/>
    <property type="match status" value="1"/>
</dbReference>
<gene>
    <name evidence="11" type="ORF">P5673_017457</name>
</gene>
<evidence type="ECO:0000256" key="1">
    <source>
        <dbReference type="ARBA" id="ARBA00004141"/>
    </source>
</evidence>
<evidence type="ECO:0000256" key="6">
    <source>
        <dbReference type="ARBA" id="ARBA00023170"/>
    </source>
</evidence>
<dbReference type="GO" id="GO:0004930">
    <property type="term" value="F:G protein-coupled receptor activity"/>
    <property type="evidence" value="ECO:0007669"/>
    <property type="project" value="UniProtKB-KW"/>
</dbReference>
<reference evidence="11" key="2">
    <citation type="journal article" date="2023" name="Science">
        <title>Genomic signatures of disease resistance in endangered staghorn corals.</title>
        <authorList>
            <person name="Vollmer S.V."/>
            <person name="Selwyn J.D."/>
            <person name="Despard B.A."/>
            <person name="Roesel C.L."/>
        </authorList>
    </citation>
    <scope>NUCLEOTIDE SEQUENCE</scope>
    <source>
        <strain evidence="11">K2</strain>
    </source>
</reference>
<proteinExistence type="predicted"/>
<evidence type="ECO:0000313" key="11">
    <source>
        <dbReference type="EMBL" id="KAK2559890.1"/>
    </source>
</evidence>
<dbReference type="Gene3D" id="1.20.1070.10">
    <property type="entry name" value="Rhodopsin 7-helix transmembrane proteins"/>
    <property type="match status" value="1"/>
</dbReference>
<reference evidence="11" key="1">
    <citation type="journal article" date="2023" name="G3 (Bethesda)">
        <title>Whole genome assembly and annotation of the endangered Caribbean coral Acropora cervicornis.</title>
        <authorList>
            <person name="Selwyn J.D."/>
            <person name="Vollmer S.V."/>
        </authorList>
    </citation>
    <scope>NUCLEOTIDE SEQUENCE</scope>
    <source>
        <strain evidence="11">K2</strain>
    </source>
</reference>
<dbReference type="InterPro" id="IPR000276">
    <property type="entry name" value="GPCR_Rhodpsn"/>
</dbReference>
<evidence type="ECO:0000256" key="7">
    <source>
        <dbReference type="ARBA" id="ARBA00023224"/>
    </source>
</evidence>
<dbReference type="InterPro" id="IPR017452">
    <property type="entry name" value="GPCR_Rhodpsn_7TM"/>
</dbReference>
<evidence type="ECO:0000256" key="3">
    <source>
        <dbReference type="ARBA" id="ARBA00022989"/>
    </source>
</evidence>
<keyword evidence="6 11" id="KW-0675">Receptor</keyword>
<evidence type="ECO:0000256" key="9">
    <source>
        <dbReference type="SAM" id="Phobius"/>
    </source>
</evidence>
<dbReference type="AlphaFoldDB" id="A0AAD9QES3"/>
<dbReference type="CDD" id="cd00637">
    <property type="entry name" value="7tm_classA_rhodopsin-like"/>
    <property type="match status" value="1"/>
</dbReference>
<dbReference type="EMBL" id="JARQWQ010000038">
    <property type="protein sequence ID" value="KAK2559890.1"/>
    <property type="molecule type" value="Genomic_DNA"/>
</dbReference>
<evidence type="ECO:0000256" key="4">
    <source>
        <dbReference type="ARBA" id="ARBA00023040"/>
    </source>
</evidence>
<evidence type="ECO:0000256" key="2">
    <source>
        <dbReference type="ARBA" id="ARBA00022692"/>
    </source>
</evidence>
<accession>A0AAD9QES3</accession>
<keyword evidence="2 9" id="KW-0812">Transmembrane</keyword>
<feature type="region of interest" description="Disordered" evidence="8">
    <location>
        <begin position="223"/>
        <end position="244"/>
    </location>
</feature>
<keyword evidence="4" id="KW-0297">G-protein coupled receptor</keyword>
<feature type="transmembrane region" description="Helical" evidence="9">
    <location>
        <begin position="60"/>
        <end position="81"/>
    </location>
</feature>
<evidence type="ECO:0000256" key="5">
    <source>
        <dbReference type="ARBA" id="ARBA00023136"/>
    </source>
</evidence>
<keyword evidence="5 9" id="KW-0472">Membrane</keyword>
<feature type="transmembrane region" description="Helical" evidence="9">
    <location>
        <begin position="141"/>
        <end position="162"/>
    </location>
</feature>
<name>A0AAD9QES3_ACRCE</name>
<dbReference type="Pfam" id="PF00001">
    <property type="entry name" value="7tm_1"/>
    <property type="match status" value="1"/>
</dbReference>
<dbReference type="GO" id="GO:0016020">
    <property type="term" value="C:membrane"/>
    <property type="evidence" value="ECO:0007669"/>
    <property type="project" value="UniProtKB-SubCell"/>
</dbReference>
<dbReference type="PRINTS" id="PR00237">
    <property type="entry name" value="GPCRRHODOPSN"/>
</dbReference>
<evidence type="ECO:0000313" key="12">
    <source>
        <dbReference type="Proteomes" id="UP001249851"/>
    </source>
</evidence>
<keyword evidence="7" id="KW-0807">Transducer</keyword>
<keyword evidence="3 9" id="KW-1133">Transmembrane helix</keyword>
<protein>
    <submittedName>
        <fullName evidence="11">Melatonin receptor type 1A</fullName>
    </submittedName>
</protein>
<feature type="transmembrane region" description="Helical" evidence="9">
    <location>
        <begin position="101"/>
        <end position="121"/>
    </location>
</feature>
<dbReference type="Proteomes" id="UP001249851">
    <property type="component" value="Unassembled WGS sequence"/>
</dbReference>
<comment type="subcellular location">
    <subcellularLocation>
        <location evidence="1">Membrane</location>
        <topology evidence="1">Multi-pass membrane protein</topology>
    </subcellularLocation>
</comment>
<dbReference type="PANTHER" id="PTHR24240">
    <property type="entry name" value="OPSIN"/>
    <property type="match status" value="1"/>
</dbReference>
<sequence>MNISPELRHVEALLHNLSNRSKTTVVVEATLCIVLNISALLLNAFLFWKVYFNDRLRRATNMYVLVLVILDLLTALVVMPFMCSSGISGRWDFSDFLCQLQAYSCVVFAYTTQLMFSLTALNRWFLIFRIRLYAKLFARKYIWLSLVFVSVCSICAPLPYLLQGHKFAFHPGMMICFYTIDNSREKQAIFRIIFFTILPMIIVTSCYLQIYVAFKKHSKRQKSTEDHAVPSTSTTRRVRDNQAEARPSCGISSVANPVIFGCMNAAFRGRCKKMILPLNLRRFR</sequence>
<feature type="domain" description="G-protein coupled receptors family 1 profile" evidence="10">
    <location>
        <begin position="42"/>
        <end position="284"/>
    </location>
</feature>
<feature type="transmembrane region" description="Helical" evidence="9">
    <location>
        <begin position="25"/>
        <end position="48"/>
    </location>
</feature>